<dbReference type="STRING" id="930129.SAMN05216352_104211"/>
<dbReference type="EMBL" id="FNDU01000004">
    <property type="protein sequence ID" value="SDI04657.1"/>
    <property type="molecule type" value="Genomic_DNA"/>
</dbReference>
<dbReference type="RefSeq" id="WP_091583781.1">
    <property type="nucleotide sequence ID" value="NZ_FNDU01000004.1"/>
</dbReference>
<evidence type="ECO:0000313" key="3">
    <source>
        <dbReference type="Proteomes" id="UP000199017"/>
    </source>
</evidence>
<protein>
    <recommendedName>
        <fullName evidence="1">YkoP-like domain-containing protein</fullName>
    </recommendedName>
</protein>
<evidence type="ECO:0000313" key="2">
    <source>
        <dbReference type="EMBL" id="SDI04657.1"/>
    </source>
</evidence>
<organism evidence="2 3">
    <name type="scientific">Alteribacillus bidgolensis</name>
    <dbReference type="NCBI Taxonomy" id="930129"/>
    <lineage>
        <taxon>Bacteria</taxon>
        <taxon>Bacillati</taxon>
        <taxon>Bacillota</taxon>
        <taxon>Bacilli</taxon>
        <taxon>Bacillales</taxon>
        <taxon>Bacillaceae</taxon>
        <taxon>Alteribacillus</taxon>
    </lineage>
</organism>
<dbReference type="OrthoDB" id="1951946at2"/>
<accession>A0A1G8HDB2</accession>
<sequence length="206" mass="23822">MRKFLVYTWTVLDPYYFKLTRLTNLYDSNDLFKNIFRVRLTSYKGSAVTLSDGTIINKNDTLLKIHLHNIRLINEMDTLQTDIHKAFFVYKMVQQSLPGLAAYIQKLEKKEQIKGIMGITILNKGCTRLGFDSIDITNPFYKWFKFLPSLSISMLSSPTATFSSIKKKQPKYIFMSKEKLLAICIKTQSRQVIQQSLSTSTAHGKR</sequence>
<dbReference type="AlphaFoldDB" id="A0A1G8HDB2"/>
<evidence type="ECO:0000259" key="1">
    <source>
        <dbReference type="Pfam" id="PF22790"/>
    </source>
</evidence>
<reference evidence="2 3" key="1">
    <citation type="submission" date="2016-10" db="EMBL/GenBank/DDBJ databases">
        <authorList>
            <person name="de Groot N.N."/>
        </authorList>
    </citation>
    <scope>NUCLEOTIDE SEQUENCE [LARGE SCALE GENOMIC DNA]</scope>
    <source>
        <strain evidence="3">P4B,CCM 7963,CECT 7998,DSM 25260,IBRC-M 10614,KCTC 13821</strain>
    </source>
</reference>
<dbReference type="Pfam" id="PF22790">
    <property type="entry name" value="YkoP"/>
    <property type="match status" value="1"/>
</dbReference>
<proteinExistence type="predicted"/>
<feature type="domain" description="YkoP-like" evidence="1">
    <location>
        <begin position="2"/>
        <end position="182"/>
    </location>
</feature>
<dbReference type="InterPro" id="IPR054467">
    <property type="entry name" value="YkoP-like_dom"/>
</dbReference>
<dbReference type="Proteomes" id="UP000199017">
    <property type="component" value="Unassembled WGS sequence"/>
</dbReference>
<gene>
    <name evidence="2" type="ORF">SAMN05216352_104211</name>
</gene>
<keyword evidence="3" id="KW-1185">Reference proteome</keyword>
<name>A0A1G8HDB2_9BACI</name>